<dbReference type="Gene3D" id="3.40.50.720">
    <property type="entry name" value="NAD(P)-binding Rossmann-like Domain"/>
    <property type="match status" value="1"/>
</dbReference>
<dbReference type="InterPro" id="IPR016040">
    <property type="entry name" value="NAD(P)-bd_dom"/>
</dbReference>
<gene>
    <name evidence="2" type="ORF">GC106_680</name>
</gene>
<reference evidence="2 3" key="1">
    <citation type="submission" date="2020-01" db="EMBL/GenBank/DDBJ databases">
        <title>Kibdelosporangium persica a novel Actinomycetes from a hot desert in Iran.</title>
        <authorList>
            <person name="Safaei N."/>
            <person name="Zaburannyi N."/>
            <person name="Mueller R."/>
            <person name="Wink J."/>
        </authorList>
    </citation>
    <scope>NUCLEOTIDE SEQUENCE [LARGE SCALE GENOMIC DNA]</scope>
    <source>
        <strain evidence="2 3">4NS15</strain>
    </source>
</reference>
<dbReference type="Proteomes" id="UP000763557">
    <property type="component" value="Unassembled WGS sequence"/>
</dbReference>
<comment type="caution">
    <text evidence="2">The sequence shown here is derived from an EMBL/GenBank/DDBJ whole genome shotgun (WGS) entry which is preliminary data.</text>
</comment>
<proteinExistence type="predicted"/>
<dbReference type="InterPro" id="IPR051604">
    <property type="entry name" value="Ergot_Alk_Oxidoreductase"/>
</dbReference>
<evidence type="ECO:0000259" key="1">
    <source>
        <dbReference type="Pfam" id="PF13460"/>
    </source>
</evidence>
<dbReference type="EMBL" id="JAAATY010000001">
    <property type="protein sequence ID" value="NRN62867.1"/>
    <property type="molecule type" value="Genomic_DNA"/>
</dbReference>
<dbReference type="PANTHER" id="PTHR43162:SF1">
    <property type="entry name" value="PRESTALK A DIFFERENTIATION PROTEIN A"/>
    <property type="match status" value="1"/>
</dbReference>
<accession>A0ABX2EVU1</accession>
<dbReference type="PANTHER" id="PTHR43162">
    <property type="match status" value="1"/>
</dbReference>
<dbReference type="Pfam" id="PF13460">
    <property type="entry name" value="NAD_binding_10"/>
    <property type="match status" value="1"/>
</dbReference>
<protein>
    <submittedName>
        <fullName evidence="2">Oxidoreductase</fullName>
    </submittedName>
</protein>
<evidence type="ECO:0000313" key="3">
    <source>
        <dbReference type="Proteomes" id="UP000763557"/>
    </source>
</evidence>
<feature type="domain" description="NAD(P)-binding" evidence="1">
    <location>
        <begin position="7"/>
        <end position="97"/>
    </location>
</feature>
<name>A0ABX2EVU1_9PSEU</name>
<dbReference type="SUPFAM" id="SSF51735">
    <property type="entry name" value="NAD(P)-binding Rossmann-fold domains"/>
    <property type="match status" value="1"/>
</dbReference>
<dbReference type="Gene3D" id="3.90.25.10">
    <property type="entry name" value="UDP-galactose 4-epimerase, domain 1"/>
    <property type="match status" value="1"/>
</dbReference>
<keyword evidence="3" id="KW-1185">Reference proteome</keyword>
<dbReference type="InterPro" id="IPR036291">
    <property type="entry name" value="NAD(P)-bd_dom_sf"/>
</dbReference>
<evidence type="ECO:0000313" key="2">
    <source>
        <dbReference type="EMBL" id="NRN62867.1"/>
    </source>
</evidence>
<dbReference type="RefSeq" id="WP_173123110.1">
    <property type="nucleotide sequence ID" value="NZ_CBCSGW010000042.1"/>
</dbReference>
<sequence length="270" mass="29556">MTFLVTGATGNAGRRVVEHLLRKGERVRALTRHPEKAGLPGEVEVVAGDLTDPSTLDFRGVTGIHLLTIGGDDYATLRTGPDIVDLAARQGVRKVVTLWNGRRGPVEEAVENSGLEWTHIEPVDFMSNSLHWADAVRTNGKVEEPFADSLNAVVHESDVGAVAATLLVEDGHAGKRYSLTGPEALSPRAKLEIIGQVIGKDLEFVELTEAQARQRWRRAGHADEMIEVLVAWQSNPPAEAYTVTSTVEDVTGRPPKSFRQWAEENADRFR</sequence>
<organism evidence="2 3">
    <name type="scientific">Kibdelosporangium persicum</name>
    <dbReference type="NCBI Taxonomy" id="2698649"/>
    <lineage>
        <taxon>Bacteria</taxon>
        <taxon>Bacillati</taxon>
        <taxon>Actinomycetota</taxon>
        <taxon>Actinomycetes</taxon>
        <taxon>Pseudonocardiales</taxon>
        <taxon>Pseudonocardiaceae</taxon>
        <taxon>Kibdelosporangium</taxon>
    </lineage>
</organism>